<evidence type="ECO:0000313" key="2">
    <source>
        <dbReference type="Proteomes" id="UP000182840"/>
    </source>
</evidence>
<accession>A0A1L3SW25</accession>
<dbReference type="KEGG" id="meso:BSQ44_20835"/>
<dbReference type="STRING" id="1670800.BSQ44_20835"/>
<keyword evidence="2" id="KW-1185">Reference proteome</keyword>
<gene>
    <name evidence="1" type="ORF">BSQ44_20835</name>
</gene>
<dbReference type="Proteomes" id="UP000182840">
    <property type="component" value="Chromosome"/>
</dbReference>
<name>A0A1L3SW25_9HYPH</name>
<protein>
    <submittedName>
        <fullName evidence="1">Uncharacterized protein</fullName>
    </submittedName>
</protein>
<sequence>MWQWRGASRRSAYRVRFIIASIRRRANLRRHRCRFLSDIAIKIEQIHHVAYRSNRTPKHADWQHMKEPAKAG</sequence>
<dbReference type="EMBL" id="CP018171">
    <property type="protein sequence ID" value="APH73544.1"/>
    <property type="molecule type" value="Genomic_DNA"/>
</dbReference>
<reference evidence="2" key="1">
    <citation type="submission" date="2016-11" db="EMBL/GenBank/DDBJ databases">
        <title>Mesorhizobium oceanicum sp. nov., isolated from deep seawater in South China Sea.</title>
        <authorList>
            <person name="Fu G.-Y."/>
        </authorList>
    </citation>
    <scope>NUCLEOTIDE SEQUENCE [LARGE SCALE GENOMIC DNA]</scope>
    <source>
        <strain evidence="2">B7</strain>
    </source>
</reference>
<proteinExistence type="predicted"/>
<dbReference type="AlphaFoldDB" id="A0A1L3SW25"/>
<evidence type="ECO:0000313" key="1">
    <source>
        <dbReference type="EMBL" id="APH73544.1"/>
    </source>
</evidence>
<organism evidence="1 2">
    <name type="scientific">Aquibium oceanicum</name>
    <dbReference type="NCBI Taxonomy" id="1670800"/>
    <lineage>
        <taxon>Bacteria</taxon>
        <taxon>Pseudomonadati</taxon>
        <taxon>Pseudomonadota</taxon>
        <taxon>Alphaproteobacteria</taxon>
        <taxon>Hyphomicrobiales</taxon>
        <taxon>Phyllobacteriaceae</taxon>
        <taxon>Aquibium</taxon>
    </lineage>
</organism>
<dbReference type="RefSeq" id="WP_072607011.1">
    <property type="nucleotide sequence ID" value="NZ_CP018171.1"/>
</dbReference>